<dbReference type="PANTHER" id="PTHR12661:SF5">
    <property type="entry name" value="SUPPRESSOR OF SWI4 1 HOMOLOG"/>
    <property type="match status" value="1"/>
</dbReference>
<feature type="compositionally biased region" description="Basic residues" evidence="1">
    <location>
        <begin position="1"/>
        <end position="16"/>
    </location>
</feature>
<dbReference type="PANTHER" id="PTHR12661">
    <property type="entry name" value="PETER PAN-RELATED"/>
    <property type="match status" value="1"/>
</dbReference>
<dbReference type="GO" id="GO:0019843">
    <property type="term" value="F:rRNA binding"/>
    <property type="evidence" value="ECO:0007669"/>
    <property type="project" value="InterPro"/>
</dbReference>
<reference evidence="3" key="1">
    <citation type="submission" date="2015-04" db="EMBL/GenBank/DDBJ databases">
        <title>The genome sequence of the plant pathogenic Rhizarian Plasmodiophora brassicae reveals insights in its biotrophic life cycle and the origin of chitin synthesis.</title>
        <authorList>
            <person name="Schwelm A."/>
            <person name="Fogelqvist J."/>
            <person name="Knaust A."/>
            <person name="Julke S."/>
            <person name="Lilja T."/>
            <person name="Dhandapani V."/>
            <person name="Bonilla-Rosso G."/>
            <person name="Karlsson M."/>
            <person name="Shevchenko A."/>
            <person name="Choi S.R."/>
            <person name="Kim H.G."/>
            <person name="Park J.Y."/>
            <person name="Lim Y.P."/>
            <person name="Ludwig-Muller J."/>
            <person name="Dixelius C."/>
        </authorList>
    </citation>
    <scope>NUCLEOTIDE SEQUENCE</scope>
    <source>
        <tissue evidence="3">Potato root galls</tissue>
    </source>
</reference>
<dbReference type="GO" id="GO:0000027">
    <property type="term" value="P:ribosomal large subunit assembly"/>
    <property type="evidence" value="ECO:0007669"/>
    <property type="project" value="TreeGrafter"/>
</dbReference>
<name>A0A0H5RAD8_9EUKA</name>
<feature type="region of interest" description="Disordered" evidence="1">
    <location>
        <begin position="1"/>
        <end position="24"/>
    </location>
</feature>
<feature type="region of interest" description="Disordered" evidence="1">
    <location>
        <begin position="322"/>
        <end position="394"/>
    </location>
</feature>
<proteinExistence type="predicted"/>
<dbReference type="InterPro" id="IPR007109">
    <property type="entry name" value="Brix"/>
</dbReference>
<feature type="non-terminal residue" evidence="3">
    <location>
        <position position="1"/>
    </location>
</feature>
<dbReference type="EMBL" id="HACM01010190">
    <property type="protein sequence ID" value="CRZ10632.1"/>
    <property type="molecule type" value="Transcribed_RNA"/>
</dbReference>
<dbReference type="GO" id="GO:0030687">
    <property type="term" value="C:preribosome, large subunit precursor"/>
    <property type="evidence" value="ECO:0007669"/>
    <property type="project" value="TreeGrafter"/>
</dbReference>
<organism evidence="3">
    <name type="scientific">Spongospora subterranea</name>
    <dbReference type="NCBI Taxonomy" id="70186"/>
    <lineage>
        <taxon>Eukaryota</taxon>
        <taxon>Sar</taxon>
        <taxon>Rhizaria</taxon>
        <taxon>Endomyxa</taxon>
        <taxon>Phytomyxea</taxon>
        <taxon>Plasmodiophorida</taxon>
        <taxon>Plasmodiophoridae</taxon>
        <taxon>Spongospora</taxon>
    </lineage>
</organism>
<sequence length="394" mass="44688">IMARGHGAKRKKRRTHVRDESAEEAAAPRSLILRRGKSVAQPVVDLIANMRVVMEPYTARRLQERSKTKLRDLLAVTGPLGVTHLMAFSQTDLGVNARFIRVPRGPTLTMRVTQYTLAADVARMSRHPMVAMQHHLMHSPLVVLNNFTCKEYTGGDHVLPIVAAMFQNMFPTVNVQKVKLNDCRRVVLFSYDIERDCIHFRHYMVNASPAGLTKTVKKVIRAKIPDLHKFADISDYVLKGNVSESEYEDGEDSRVVLPQDYVGRGNRQSHQSAIRLQEIGPRMCLQLLKIEEGVCDGPVIYNRFVNKTPEEIAEMRRAYAEKQASKATRRAIQEENVKRKTAKTMESKKRRRGQKEGAESAPAGDAADEEYHSSGTDDDEWFRREVGSQPEQIK</sequence>
<evidence type="ECO:0000313" key="3">
    <source>
        <dbReference type="EMBL" id="CRZ10632.1"/>
    </source>
</evidence>
<dbReference type="PROSITE" id="PS50833">
    <property type="entry name" value="BRIX"/>
    <property type="match status" value="1"/>
</dbReference>
<dbReference type="GO" id="GO:0006364">
    <property type="term" value="P:rRNA processing"/>
    <property type="evidence" value="ECO:0007669"/>
    <property type="project" value="InterPro"/>
</dbReference>
<accession>A0A0H5RAD8</accession>
<feature type="domain" description="Brix" evidence="2">
    <location>
        <begin position="29"/>
        <end position="296"/>
    </location>
</feature>
<evidence type="ECO:0000259" key="2">
    <source>
        <dbReference type="PROSITE" id="PS50833"/>
    </source>
</evidence>
<feature type="compositionally biased region" description="Basic and acidic residues" evidence="1">
    <location>
        <begin position="331"/>
        <end position="347"/>
    </location>
</feature>
<dbReference type="InterPro" id="IPR045112">
    <property type="entry name" value="PPAN-like"/>
</dbReference>
<evidence type="ECO:0000256" key="1">
    <source>
        <dbReference type="SAM" id="MobiDB-lite"/>
    </source>
</evidence>
<protein>
    <recommendedName>
        <fullName evidence="2">Brix domain-containing protein</fullName>
    </recommendedName>
</protein>
<dbReference type="AlphaFoldDB" id="A0A0H5RAD8"/>
<dbReference type="SMART" id="SM00879">
    <property type="entry name" value="Brix"/>
    <property type="match status" value="1"/>
</dbReference>
<dbReference type="Pfam" id="PF04427">
    <property type="entry name" value="Brix"/>
    <property type="match status" value="1"/>
</dbReference>